<dbReference type="RefSeq" id="WP_115006617.1">
    <property type="nucleotide sequence ID" value="NZ_UGQU01000002.1"/>
</dbReference>
<evidence type="ECO:0000313" key="3">
    <source>
        <dbReference type="Proteomes" id="UP000254437"/>
    </source>
</evidence>
<dbReference type="AlphaFoldDB" id="A0A378TSW8"/>
<feature type="transmembrane region" description="Helical" evidence="1">
    <location>
        <begin position="173"/>
        <end position="196"/>
    </location>
</feature>
<dbReference type="Proteomes" id="UP000254437">
    <property type="component" value="Unassembled WGS sequence"/>
</dbReference>
<dbReference type="EMBL" id="UGQU01000002">
    <property type="protein sequence ID" value="STZ62813.1"/>
    <property type="molecule type" value="Genomic_DNA"/>
</dbReference>
<keyword evidence="1" id="KW-0472">Membrane</keyword>
<reference evidence="2 3" key="1">
    <citation type="submission" date="2018-06" db="EMBL/GenBank/DDBJ databases">
        <authorList>
            <consortium name="Pathogen Informatics"/>
            <person name="Doyle S."/>
        </authorList>
    </citation>
    <scope>NUCLEOTIDE SEQUENCE [LARGE SCALE GENOMIC DNA]</scope>
    <source>
        <strain evidence="2 3">NCTC10359</strain>
    </source>
</reference>
<feature type="transmembrane region" description="Helical" evidence="1">
    <location>
        <begin position="21"/>
        <end position="39"/>
    </location>
</feature>
<proteinExistence type="predicted"/>
<sequence>MDFVLIQFDQPINKMNNIYKILLIIGSVLIVIAISMMAMRPSVGISDYIQNSQTVEINNANYHSYLNKSIGGNRKKEVFIVENSDNYYALSFYTQMTKGGGKHAGGFLTKDGVIYVVINPIELKRHKGTLNDPYPVLNYGHSKETYVWDEKQYQTNVQMYLGFDFNLSDETYYFGWILIIGIFLIGTVIIVHILLIKEEQ</sequence>
<evidence type="ECO:0000256" key="1">
    <source>
        <dbReference type="SAM" id="Phobius"/>
    </source>
</evidence>
<gene>
    <name evidence="2" type="ORF">NCTC10359_01217</name>
</gene>
<evidence type="ECO:0000313" key="2">
    <source>
        <dbReference type="EMBL" id="STZ62813.1"/>
    </source>
</evidence>
<protein>
    <submittedName>
        <fullName evidence="2">Uncharacterized protein</fullName>
    </submittedName>
</protein>
<keyword evidence="1" id="KW-1133">Transmembrane helix</keyword>
<keyword evidence="1" id="KW-0812">Transmembrane</keyword>
<name>A0A378TSW8_MORLA</name>
<organism evidence="2 3">
    <name type="scientific">Moraxella lacunata</name>
    <dbReference type="NCBI Taxonomy" id="477"/>
    <lineage>
        <taxon>Bacteria</taxon>
        <taxon>Pseudomonadati</taxon>
        <taxon>Pseudomonadota</taxon>
        <taxon>Gammaproteobacteria</taxon>
        <taxon>Moraxellales</taxon>
        <taxon>Moraxellaceae</taxon>
        <taxon>Moraxella</taxon>
    </lineage>
</organism>
<accession>A0A378TSW8</accession>